<reference evidence="1 2" key="1">
    <citation type="journal article" date="2017" name="Nat. Commun.">
        <title>'ARMAN' archaea depend on association with euryarchaeal host in culture and in situ.</title>
        <authorList>
            <person name="Golyshina O."/>
            <person name="Toshchakov S."/>
            <person name="Makarova K."/>
            <person name="Gavrilov S."/>
            <person name="Korzhenkov A."/>
            <person name="La Cono V."/>
            <person name="Arcadi E."/>
            <person name="Nechitaylo T."/>
            <person name="Ferrer M."/>
            <person name="Kublanov I."/>
            <person name="Wolf Y."/>
            <person name="Yakimov M."/>
            <person name="Golyshin P."/>
            <person name="Slesarev A."/>
            <person name="Kozyavkin S."/>
        </authorList>
    </citation>
    <scope>NUCLEOTIDE SEQUENCE [LARGE SCALE GENOMIC DNA]</scope>
    <source>
        <strain evidence="1 2">Mia14</strain>
    </source>
</reference>
<organism evidence="1 2">
    <name type="scientific">Candidatus Mancarchaeum acidiphilum</name>
    <dbReference type="NCBI Taxonomy" id="1920749"/>
    <lineage>
        <taxon>Archaea</taxon>
        <taxon>Candidatus Micrarchaeota</taxon>
        <taxon>Candidatus Mancarchaeum</taxon>
    </lineage>
</organism>
<evidence type="ECO:0000313" key="2">
    <source>
        <dbReference type="Proteomes" id="UP000197679"/>
    </source>
</evidence>
<dbReference type="OrthoDB" id="384532at2157"/>
<dbReference type="Proteomes" id="UP000197679">
    <property type="component" value="Chromosome"/>
</dbReference>
<dbReference type="KEGG" id="marh:Mia14_0973"/>
<gene>
    <name evidence="1" type="ORF">Mia14_0973</name>
</gene>
<keyword evidence="2" id="KW-1185">Reference proteome</keyword>
<proteinExistence type="predicted"/>
<dbReference type="RefSeq" id="WP_088820538.1">
    <property type="nucleotide sequence ID" value="NZ_CP019964.1"/>
</dbReference>
<protein>
    <submittedName>
        <fullName evidence="1">DNA replication complex subunit GINS51</fullName>
    </submittedName>
</protein>
<name>A0A218NP87_9ARCH</name>
<evidence type="ECO:0000313" key="1">
    <source>
        <dbReference type="EMBL" id="ASI14244.1"/>
    </source>
</evidence>
<dbReference type="EMBL" id="CP019964">
    <property type="protein sequence ID" value="ASI14244.1"/>
    <property type="molecule type" value="Genomic_DNA"/>
</dbReference>
<dbReference type="AlphaFoldDB" id="A0A218NP87"/>
<accession>A0A218NP87</accession>
<sequence>MEGKIDYSSIWKLSVQEDQTNELQPLSKDFYDKSISLINQIKDPEMGRSPKANSLKLLNKLFEKRKQKITIYAAYNKPLPNPIPKEEQDLYVELITLLKGVTLNKNPASAEYPYTKEASTERGDAENVIEQPEYLSEAKQVKALQDMPELLLPSGNKVGPANKGDIIKISNENDIKFLISNSLCEYSS</sequence>
<dbReference type="GeneID" id="33314509"/>